<dbReference type="RefSeq" id="WP_011930650.1">
    <property type="nucleotide sequence ID" value="NC_009468.1"/>
</dbReference>
<dbReference type="InterPro" id="IPR009061">
    <property type="entry name" value="DNA-bd_dom_put_sf"/>
</dbReference>
<proteinExistence type="predicted"/>
<dbReference type="KEGG" id="acr:Acry_3397"/>
<dbReference type="InterPro" id="IPR047057">
    <property type="entry name" value="MerR_fam"/>
</dbReference>
<keyword evidence="3" id="KW-0238">DNA-binding</keyword>
<evidence type="ECO:0000313" key="6">
    <source>
        <dbReference type="EMBL" id="ABQ29004.1"/>
    </source>
</evidence>
<dbReference type="AlphaFoldDB" id="A5FTS2"/>
<evidence type="ECO:0000256" key="3">
    <source>
        <dbReference type="ARBA" id="ARBA00023125"/>
    </source>
</evidence>
<dbReference type="PANTHER" id="PTHR30204:SF69">
    <property type="entry name" value="MERR-FAMILY TRANSCRIPTIONAL REGULATOR"/>
    <property type="match status" value="1"/>
</dbReference>
<organism evidence="6 7">
    <name type="scientific">Acidiphilium cryptum (strain JF-5)</name>
    <dbReference type="NCBI Taxonomy" id="349163"/>
    <lineage>
        <taxon>Bacteria</taxon>
        <taxon>Pseudomonadati</taxon>
        <taxon>Pseudomonadota</taxon>
        <taxon>Alphaproteobacteria</taxon>
        <taxon>Acetobacterales</taxon>
        <taxon>Acidocellaceae</taxon>
        <taxon>Acidiphilium</taxon>
    </lineage>
</organism>
<evidence type="ECO:0000259" key="5">
    <source>
        <dbReference type="PROSITE" id="PS50937"/>
    </source>
</evidence>
<feature type="domain" description="HTH merR-type" evidence="5">
    <location>
        <begin position="1"/>
        <end position="69"/>
    </location>
</feature>
<keyword evidence="6" id="KW-0614">Plasmid</keyword>
<dbReference type="SUPFAM" id="SSF46955">
    <property type="entry name" value="Putative DNA-binding domain"/>
    <property type="match status" value="1"/>
</dbReference>
<dbReference type="EMBL" id="CP000690">
    <property type="protein sequence ID" value="ABQ29004.1"/>
    <property type="molecule type" value="Genomic_DNA"/>
</dbReference>
<sequence length="117" mass="13313">MRIGDIARRSGLSASRIRFYERQGLIPVAARSENGYRDYPMSVLETLDMIRQAQSLGFTLDEIRAELVQGGGEPPVGKQILLALHEKLKVLEQHINQMTHRKQRIVSLIEKYEASHS</sequence>
<name>A5FTS2_ACICJ</name>
<reference evidence="6 7" key="1">
    <citation type="submission" date="2007-05" db="EMBL/GenBank/DDBJ databases">
        <title>Complete sequence of plasmid2 pACRY02 of Acidiphilium cryptum JF-5.</title>
        <authorList>
            <consortium name="US DOE Joint Genome Institute"/>
            <person name="Copeland A."/>
            <person name="Lucas S."/>
            <person name="Lapidus A."/>
            <person name="Barry K."/>
            <person name="Detter J.C."/>
            <person name="Glavina del Rio T."/>
            <person name="Hammon N."/>
            <person name="Israni S."/>
            <person name="Dalin E."/>
            <person name="Tice H."/>
            <person name="Pitluck S."/>
            <person name="Sims D."/>
            <person name="Brettin T."/>
            <person name="Bruce D."/>
            <person name="Han C."/>
            <person name="Schmutz J."/>
            <person name="Larimer F."/>
            <person name="Land M."/>
            <person name="Hauser L."/>
            <person name="Kyrpides N."/>
            <person name="Kim E."/>
            <person name="Magnuson T."/>
            <person name="Richardson P."/>
        </authorList>
    </citation>
    <scope>NUCLEOTIDE SEQUENCE [LARGE SCALE GENOMIC DNA]</scope>
    <source>
        <strain evidence="7">JF-5</strain>
        <plasmid evidence="7">Plasmid pACRY02</plasmid>
    </source>
</reference>
<dbReference type="SMART" id="SM00422">
    <property type="entry name" value="HTH_MERR"/>
    <property type="match status" value="1"/>
</dbReference>
<evidence type="ECO:0000256" key="4">
    <source>
        <dbReference type="ARBA" id="ARBA00023163"/>
    </source>
</evidence>
<geneLocation type="plasmid" evidence="6 7">
    <name>pACRY02</name>
</geneLocation>
<keyword evidence="7" id="KW-1185">Reference proteome</keyword>
<dbReference type="GO" id="GO:0003700">
    <property type="term" value="F:DNA-binding transcription factor activity"/>
    <property type="evidence" value="ECO:0007669"/>
    <property type="project" value="InterPro"/>
</dbReference>
<keyword evidence="2" id="KW-0805">Transcription regulation</keyword>
<dbReference type="InterPro" id="IPR000551">
    <property type="entry name" value="MerR-type_HTH_dom"/>
</dbReference>
<keyword evidence="1" id="KW-0678">Repressor</keyword>
<dbReference type="Pfam" id="PF13411">
    <property type="entry name" value="MerR_1"/>
    <property type="match status" value="1"/>
</dbReference>
<keyword evidence="4" id="KW-0804">Transcription</keyword>
<dbReference type="GO" id="GO:0003677">
    <property type="term" value="F:DNA binding"/>
    <property type="evidence" value="ECO:0007669"/>
    <property type="project" value="UniProtKB-KW"/>
</dbReference>
<dbReference type="PROSITE" id="PS50937">
    <property type="entry name" value="HTH_MERR_2"/>
    <property type="match status" value="1"/>
</dbReference>
<protein>
    <submittedName>
        <fullName evidence="6">Putative transcriptional regulator, MerR family</fullName>
    </submittedName>
</protein>
<gene>
    <name evidence="6" type="ordered locus">Acry_3397</name>
</gene>
<evidence type="ECO:0000256" key="2">
    <source>
        <dbReference type="ARBA" id="ARBA00023015"/>
    </source>
</evidence>
<accession>A5FTS2</accession>
<dbReference type="HOGENOM" id="CLU_060077_2_3_5"/>
<evidence type="ECO:0000313" key="7">
    <source>
        <dbReference type="Proteomes" id="UP000000245"/>
    </source>
</evidence>
<dbReference type="Gene3D" id="1.10.1660.10">
    <property type="match status" value="1"/>
</dbReference>
<evidence type="ECO:0000256" key="1">
    <source>
        <dbReference type="ARBA" id="ARBA00022491"/>
    </source>
</evidence>
<dbReference type="Proteomes" id="UP000000245">
    <property type="component" value="Plasmid pACRY02"/>
</dbReference>
<dbReference type="PROSITE" id="PS00552">
    <property type="entry name" value="HTH_MERR_1"/>
    <property type="match status" value="1"/>
</dbReference>
<dbReference type="PANTHER" id="PTHR30204">
    <property type="entry name" value="REDOX-CYCLING DRUG-SENSING TRANSCRIPTIONAL ACTIVATOR SOXR"/>
    <property type="match status" value="1"/>
</dbReference>
<dbReference type="PRINTS" id="PR00040">
    <property type="entry name" value="HTHMERR"/>
</dbReference>